<feature type="binding site" evidence="5">
    <location>
        <begin position="30"/>
        <end position="36"/>
    </location>
    <ligand>
        <name>NADP(+)</name>
        <dbReference type="ChEBI" id="CHEBI:58349"/>
    </ligand>
</feature>
<feature type="domain" description="NAD-dependent epimerase/dehydratase" evidence="6">
    <location>
        <begin position="240"/>
        <end position="299"/>
    </location>
</feature>
<feature type="binding site" evidence="5">
    <location>
        <position position="199"/>
    </location>
    <ligand>
        <name>NADP(+)</name>
        <dbReference type="ChEBI" id="CHEBI:58349"/>
    </ligand>
</feature>
<feature type="binding site" evidence="5">
    <location>
        <position position="272"/>
    </location>
    <ligand>
        <name>substrate</name>
    </ligand>
</feature>
<feature type="site" description="Important for catalytic activity" evidence="5">
    <location>
        <position position="127"/>
    </location>
</feature>
<feature type="binding site" evidence="5">
    <location>
        <position position="279"/>
    </location>
    <ligand>
        <name>substrate</name>
    </ligand>
</feature>
<dbReference type="Gene3D" id="3.40.50.720">
    <property type="entry name" value="NAD(P)-binding Rossmann-like Domain"/>
    <property type="match status" value="3"/>
</dbReference>
<dbReference type="HAMAP" id="MF_00956">
    <property type="entry name" value="GDP_fucose_synth"/>
    <property type="match status" value="1"/>
</dbReference>
<dbReference type="CDD" id="cd05239">
    <property type="entry name" value="GDP_FS_SDR_e"/>
    <property type="match status" value="1"/>
</dbReference>
<dbReference type="InterPro" id="IPR001509">
    <property type="entry name" value="Epimerase_deHydtase"/>
</dbReference>
<dbReference type="EMBL" id="BPUB01000001">
    <property type="protein sequence ID" value="GJG57326.1"/>
    <property type="molecule type" value="Genomic_DNA"/>
</dbReference>
<comment type="caution">
    <text evidence="7">The sequence shown here is derived from an EMBL/GenBank/DDBJ whole genome shotgun (WGS) entry which is preliminary data.</text>
</comment>
<dbReference type="PANTHER" id="PTHR43238">
    <property type="entry name" value="GDP-L-FUCOSE SYNTHASE"/>
    <property type="match status" value="1"/>
</dbReference>
<dbReference type="InterPro" id="IPR028614">
    <property type="entry name" value="GDP_fucose/colitose_synth"/>
</dbReference>
<evidence type="ECO:0000256" key="3">
    <source>
        <dbReference type="ARBA" id="ARBA00023002"/>
    </source>
</evidence>
<feature type="binding site" evidence="5">
    <location>
        <begin position="183"/>
        <end position="186"/>
    </location>
    <ligand>
        <name>NADP(+)</name>
        <dbReference type="ChEBI" id="CHEBI:58349"/>
    </ligand>
</feature>
<feature type="binding site" evidence="5">
    <location>
        <position position="160"/>
    </location>
    <ligand>
        <name>NADP(+)</name>
        <dbReference type="ChEBI" id="CHEBI:58349"/>
    </ligand>
</feature>
<organism evidence="7 8">
    <name type="scientific">Prevotella lacticifex</name>
    <dbReference type="NCBI Taxonomy" id="2854755"/>
    <lineage>
        <taxon>Bacteria</taxon>
        <taxon>Pseudomonadati</taxon>
        <taxon>Bacteroidota</taxon>
        <taxon>Bacteroidia</taxon>
        <taxon>Bacteroidales</taxon>
        <taxon>Prevotellaceae</taxon>
        <taxon>Prevotella</taxon>
    </lineage>
</organism>
<dbReference type="PANTHER" id="PTHR43238:SF1">
    <property type="entry name" value="GDP-L-FUCOSE SYNTHASE"/>
    <property type="match status" value="1"/>
</dbReference>
<keyword evidence="2 5" id="KW-0521">NADP</keyword>
<dbReference type="InterPro" id="IPR036291">
    <property type="entry name" value="NAD(P)-bd_dom_sf"/>
</dbReference>
<keyword evidence="5" id="KW-0511">Multifunctional enzyme</keyword>
<sequence length="420" mass="47270">MSWVTPSPPKGDLEGLQIMLSKNSKIYVAGHHGLVGSAIWNNLKQRGYNNLVGRTHKELDLTDQLAVKKFFDEENPDSVVLAAAFVGGIMANSLYRADFIMQNMKIQCNVIEQAYKHHVKKLLFLGSTCIYPKNAPQPMKEDALLTSPLEYTNEEYAIAKIAGLKMCESYNLQYGTNYIAVMPTNLYGPNDNFHLENSHVLPAMMRKVYLSKLIHDDNWDAIRVDMNKRPINPPAKLQEIVGDGNVDGNSDKDRILKALAYYGIENNKVTLWGDGSPLREFLWSEDMADASVHILLNVDFSDIIGIEKYSSVFYGVRTDGEVNRNNSEGRGGAIPSLGEIRNCHINVGTGKEMTIKEIANLVIRTVGFEGELAWDKSKPNGTPRKLIDVSKLHSLGWHHKVEIEEGVEKLYRWYQNSLKE</sequence>
<comment type="similarity">
    <text evidence="1 5">Belongs to the NAD(P)-dependent epimerase/dehydratase family. Fucose synthase subfamily.</text>
</comment>
<feature type="domain" description="NAD-dependent epimerase/dehydratase" evidence="6">
    <location>
        <begin position="26"/>
        <end position="212"/>
    </location>
</feature>
<keyword evidence="3 5" id="KW-0560">Oxidoreductase</keyword>
<comment type="catalytic activity">
    <reaction evidence="5">
        <text>GDP-beta-L-fucose + NADP(+) = GDP-4-dehydro-alpha-D-rhamnose + NADPH + H(+)</text>
        <dbReference type="Rhea" id="RHEA:18885"/>
        <dbReference type="ChEBI" id="CHEBI:15378"/>
        <dbReference type="ChEBI" id="CHEBI:57273"/>
        <dbReference type="ChEBI" id="CHEBI:57783"/>
        <dbReference type="ChEBI" id="CHEBI:57964"/>
        <dbReference type="ChEBI" id="CHEBI:58349"/>
        <dbReference type="EC" id="1.1.1.271"/>
    </reaction>
</comment>
<dbReference type="Proteomes" id="UP000825483">
    <property type="component" value="Unassembled WGS sequence"/>
</dbReference>
<dbReference type="GO" id="GO:0050577">
    <property type="term" value="F:GDP-L-fucose synthase activity"/>
    <property type="evidence" value="ECO:0007669"/>
    <property type="project" value="UniProtKB-UniRule"/>
</dbReference>
<evidence type="ECO:0000259" key="6">
    <source>
        <dbReference type="Pfam" id="PF01370"/>
    </source>
</evidence>
<dbReference type="GO" id="GO:0070401">
    <property type="term" value="F:NADP+ binding"/>
    <property type="evidence" value="ECO:0007669"/>
    <property type="project" value="UniProtKB-UniRule"/>
</dbReference>
<comment type="function">
    <text evidence="5">Catalyzes the two-step NADP-dependent conversion of GDP-4-dehydro-6-deoxy-D-mannose to GDP-fucose, involving an epimerase and a reductase reaction.</text>
</comment>
<name>A0A9R1C795_9BACT</name>
<keyword evidence="8" id="KW-1185">Reference proteome</keyword>
<gene>
    <name evidence="5 7" type="primary">fcl</name>
    <name evidence="7" type="ORF">PRLR5076_01770</name>
</gene>
<feature type="active site" description="Proton donor/acceptor" evidence="5">
    <location>
        <position position="156"/>
    </location>
</feature>
<feature type="site" description="Important for catalytic activity" evidence="5">
    <location>
        <position position="129"/>
    </location>
</feature>
<protein>
    <recommendedName>
        <fullName evidence="5">GDP-L-fucose synthase</fullName>
        <ecNumber evidence="5">1.1.1.271</ecNumber>
    </recommendedName>
    <alternativeName>
        <fullName evidence="5">GDP-4-keto-6-deoxy-D-mannose-3,5-epimerase-4-reductase</fullName>
    </alternativeName>
</protein>
<accession>A0A9R1C795</accession>
<dbReference type="AlphaFoldDB" id="A0A9R1C795"/>
<dbReference type="SUPFAM" id="SSF51735">
    <property type="entry name" value="NAD(P)-binding Rossmann-fold domains"/>
    <property type="match status" value="1"/>
</dbReference>
<comment type="caution">
    <text evidence="5">Lacks conserved residue(s) required for the propagation of feature annotation.</text>
</comment>
<evidence type="ECO:0000256" key="1">
    <source>
        <dbReference type="ARBA" id="ARBA00005959"/>
    </source>
</evidence>
<comment type="pathway">
    <text evidence="5">Nucleotide-sugar biosynthesis; GDP-L-fucose biosynthesis via de novo pathway; GDP-L-fucose from GDP-alpha-D-mannose: step 2/2.</text>
</comment>
<reference evidence="7" key="1">
    <citation type="journal article" date="2022" name="Int. J. Syst. Evol. Microbiol.">
        <title>Prevotella lacticifex sp. nov., isolated from the rumen of cows.</title>
        <authorList>
            <person name="Shinkai T."/>
            <person name="Ikeyama N."/>
            <person name="Kumagai M."/>
            <person name="Ohmori H."/>
            <person name="Sakamoto M."/>
            <person name="Ohkuma M."/>
            <person name="Mitsumori M."/>
        </authorList>
    </citation>
    <scope>NUCLEOTIDE SEQUENCE</scope>
    <source>
        <strain evidence="7">R5076</strain>
    </source>
</reference>
<dbReference type="GO" id="GO:0016853">
    <property type="term" value="F:isomerase activity"/>
    <property type="evidence" value="ECO:0007669"/>
    <property type="project" value="UniProtKB-KW"/>
</dbReference>
<evidence type="ECO:0000313" key="7">
    <source>
        <dbReference type="EMBL" id="GJG57326.1"/>
    </source>
</evidence>
<evidence type="ECO:0000256" key="2">
    <source>
        <dbReference type="ARBA" id="ARBA00022857"/>
    </source>
</evidence>
<dbReference type="EC" id="1.1.1.271" evidence="5"/>
<keyword evidence="4 5" id="KW-0413">Isomerase</keyword>
<dbReference type="Pfam" id="PF01370">
    <property type="entry name" value="Epimerase"/>
    <property type="match status" value="2"/>
</dbReference>
<feature type="binding site" evidence="5">
    <location>
        <begin position="125"/>
        <end position="128"/>
    </location>
    <ligand>
        <name>NADP(+)</name>
        <dbReference type="ChEBI" id="CHEBI:58349"/>
    </ligand>
</feature>
<feature type="binding site" evidence="5">
    <location>
        <position position="207"/>
    </location>
    <ligand>
        <name>substrate</name>
    </ligand>
</feature>
<evidence type="ECO:0000313" key="8">
    <source>
        <dbReference type="Proteomes" id="UP000825483"/>
    </source>
</evidence>
<evidence type="ECO:0000256" key="4">
    <source>
        <dbReference type="ARBA" id="ARBA00023235"/>
    </source>
</evidence>
<evidence type="ECO:0000256" key="5">
    <source>
        <dbReference type="HAMAP-Rule" id="MF_00956"/>
    </source>
</evidence>
<dbReference type="GO" id="GO:0042351">
    <property type="term" value="P:'de novo' GDP-L-fucose biosynthetic process"/>
    <property type="evidence" value="ECO:0007669"/>
    <property type="project" value="UniProtKB-UniRule"/>
</dbReference>
<dbReference type="FunFam" id="3.40.50.720:FF:000394">
    <property type="entry name" value="GDP-L-fucose synthase"/>
    <property type="match status" value="1"/>
</dbReference>
<proteinExistence type="inferred from homology"/>